<sequence>MGYFCRSSEAKRAQTAEASRTRVFRSWFKDKQNGWMVWVIASAVTRQSSARVIEII</sequence>
<evidence type="ECO:0000313" key="1">
    <source>
        <dbReference type="EMBL" id="URE09112.1"/>
    </source>
</evidence>
<gene>
    <name evidence="1" type="ORF">MUK42_23775</name>
</gene>
<proteinExistence type="predicted"/>
<dbReference type="Proteomes" id="UP001055439">
    <property type="component" value="Chromosome 6"/>
</dbReference>
<evidence type="ECO:0000313" key="2">
    <source>
        <dbReference type="Proteomes" id="UP001055439"/>
    </source>
</evidence>
<dbReference type="EMBL" id="CP097508">
    <property type="protein sequence ID" value="URE09112.1"/>
    <property type="molecule type" value="Genomic_DNA"/>
</dbReference>
<organism evidence="1 2">
    <name type="scientific">Musa troglodytarum</name>
    <name type="common">fe'i banana</name>
    <dbReference type="NCBI Taxonomy" id="320322"/>
    <lineage>
        <taxon>Eukaryota</taxon>
        <taxon>Viridiplantae</taxon>
        <taxon>Streptophyta</taxon>
        <taxon>Embryophyta</taxon>
        <taxon>Tracheophyta</taxon>
        <taxon>Spermatophyta</taxon>
        <taxon>Magnoliopsida</taxon>
        <taxon>Liliopsida</taxon>
        <taxon>Zingiberales</taxon>
        <taxon>Musaceae</taxon>
        <taxon>Musa</taxon>
    </lineage>
</organism>
<reference evidence="1" key="1">
    <citation type="submission" date="2022-05" db="EMBL/GenBank/DDBJ databases">
        <title>The Musa troglodytarum L. genome provides insights into the mechanism of non-climacteric behaviour and enrichment of carotenoids.</title>
        <authorList>
            <person name="Wang J."/>
        </authorList>
    </citation>
    <scope>NUCLEOTIDE SEQUENCE</scope>
    <source>
        <tissue evidence="1">Leaf</tissue>
    </source>
</reference>
<accession>A0A9E7K9C8</accession>
<name>A0A9E7K9C8_9LILI</name>
<keyword evidence="2" id="KW-1185">Reference proteome</keyword>
<protein>
    <submittedName>
        <fullName evidence="1">Uncharacterized protein</fullName>
    </submittedName>
</protein>
<dbReference type="AlphaFoldDB" id="A0A9E7K9C8"/>